<name>A0A6J2Y3L1_SITOR</name>
<keyword evidence="8" id="KW-0175">Coiled coil</keyword>
<dbReference type="InParanoid" id="A0A6J2Y3L1"/>
<organism evidence="10 11">
    <name type="scientific">Sitophilus oryzae</name>
    <name type="common">Rice weevil</name>
    <name type="synonym">Curculio oryzae</name>
    <dbReference type="NCBI Taxonomy" id="7048"/>
    <lineage>
        <taxon>Eukaryota</taxon>
        <taxon>Metazoa</taxon>
        <taxon>Ecdysozoa</taxon>
        <taxon>Arthropoda</taxon>
        <taxon>Hexapoda</taxon>
        <taxon>Insecta</taxon>
        <taxon>Pterygota</taxon>
        <taxon>Neoptera</taxon>
        <taxon>Endopterygota</taxon>
        <taxon>Coleoptera</taxon>
        <taxon>Polyphaga</taxon>
        <taxon>Cucujiformia</taxon>
        <taxon>Curculionidae</taxon>
        <taxon>Dryophthorinae</taxon>
        <taxon>Sitophilus</taxon>
    </lineage>
</organism>
<feature type="compositionally biased region" description="Low complexity" evidence="9">
    <location>
        <begin position="447"/>
        <end position="458"/>
    </location>
</feature>
<feature type="region of interest" description="Disordered" evidence="9">
    <location>
        <begin position="16"/>
        <end position="41"/>
    </location>
</feature>
<evidence type="ECO:0000256" key="8">
    <source>
        <dbReference type="SAM" id="Coils"/>
    </source>
</evidence>
<sequence>MATGFSFGATTTPSQTFGTGSITFGTPSNQPQAQTGISFSANPPSSVATSNLFGTQATGATNAPLFGTPSAPSLFGANTTTSAPNFAFAAPATPSAASLSFQTPNVTAAPVNLSFGLPTPAATTSALSFGLPGTAATTTATPTLGLGFGAPTTTSAPPFGNFGLGLSSAVTTAAGLGSSAATTSTIPASTSAAPTGLGGIATTQTKSTTVTTQKEVPPKDQPLPNEILQSVDTFKAMVKQQRNHSSDITRCSVKDFRRVEQEIGQLNGQINGIESQLQKNRQLAEKLKYDTANTVRNVEMAQRTHDTPPGLQYENTAPLRFFLDLADQFERDMQNLKMQIEAADKYVKNNKNPDSLTPQDLSMGMRRLHETFVALAGRLQAVHSQVESQKETYINIRKHLLQDVSDPFEKLTKVPEFQVSNIQSNLIRSPPKVATGPTPFNNLSFGNINSSSQQSISPPAYPGPGSNPSIGVSVPLGTTQSSNLSLFGSSFGQTPLNDTFQLQKPPAGNKRGKI</sequence>
<comment type="subcellular location">
    <subcellularLocation>
        <location evidence="1">Nucleus</location>
        <location evidence="1">Nuclear pore complex</location>
    </subcellularLocation>
</comment>
<dbReference type="InterPro" id="IPR024882">
    <property type="entry name" value="NUP58/p45/49"/>
</dbReference>
<evidence type="ECO:0000256" key="2">
    <source>
        <dbReference type="ARBA" id="ARBA00022448"/>
    </source>
</evidence>
<evidence type="ECO:0000256" key="7">
    <source>
        <dbReference type="ARBA" id="ARBA00023242"/>
    </source>
</evidence>
<evidence type="ECO:0000313" key="10">
    <source>
        <dbReference type="Proteomes" id="UP000504635"/>
    </source>
</evidence>
<keyword evidence="10" id="KW-1185">Reference proteome</keyword>
<dbReference type="OrthoDB" id="2538017at2759"/>
<proteinExistence type="predicted"/>
<dbReference type="GO" id="GO:0008139">
    <property type="term" value="F:nuclear localization sequence binding"/>
    <property type="evidence" value="ECO:0007669"/>
    <property type="project" value="InterPro"/>
</dbReference>
<keyword evidence="2" id="KW-0813">Transport</keyword>
<keyword evidence="5" id="KW-0811">Translocation</keyword>
<evidence type="ECO:0000256" key="3">
    <source>
        <dbReference type="ARBA" id="ARBA00022816"/>
    </source>
</evidence>
<dbReference type="Gene3D" id="6.10.140.1350">
    <property type="match status" value="1"/>
</dbReference>
<feature type="region of interest" description="Disordered" evidence="9">
    <location>
        <begin position="428"/>
        <end position="475"/>
    </location>
</feature>
<dbReference type="PANTHER" id="PTHR13437:SF2">
    <property type="entry name" value="NUCLEOPORIN P58_P45"/>
    <property type="match status" value="1"/>
</dbReference>
<dbReference type="PANTHER" id="PTHR13437">
    <property type="entry name" value="NUCLEOPORIN P58/P45 NUCLEOPORIN-LIKE PROTEIN 1"/>
    <property type="match status" value="1"/>
</dbReference>
<dbReference type="AlphaFoldDB" id="A0A6J2Y3L1"/>
<dbReference type="GO" id="GO:0015031">
    <property type="term" value="P:protein transport"/>
    <property type="evidence" value="ECO:0007669"/>
    <property type="project" value="UniProtKB-KW"/>
</dbReference>
<keyword evidence="7" id="KW-0539">Nucleus</keyword>
<evidence type="ECO:0000313" key="11">
    <source>
        <dbReference type="RefSeq" id="XP_030758277.1"/>
    </source>
</evidence>
<accession>A0A6J2Y3L1</accession>
<keyword evidence="4" id="KW-0653">Protein transport</keyword>
<feature type="coiled-coil region" evidence="8">
    <location>
        <begin position="319"/>
        <end position="346"/>
    </location>
</feature>
<dbReference type="Pfam" id="PF15967">
    <property type="entry name" value="Nucleoporin_FG2"/>
    <property type="match status" value="1"/>
</dbReference>
<dbReference type="Proteomes" id="UP000504635">
    <property type="component" value="Unplaced"/>
</dbReference>
<reference evidence="11" key="1">
    <citation type="submission" date="2025-08" db="UniProtKB">
        <authorList>
            <consortium name="RefSeq"/>
        </authorList>
    </citation>
    <scope>IDENTIFICATION</scope>
    <source>
        <tissue evidence="11">Gonads</tissue>
    </source>
</reference>
<protein>
    <submittedName>
        <fullName evidence="11">Nuclear pore complex protein Nup58-like isoform X1</fullName>
    </submittedName>
</protein>
<evidence type="ECO:0000256" key="6">
    <source>
        <dbReference type="ARBA" id="ARBA00023132"/>
    </source>
</evidence>
<dbReference type="GeneID" id="115883994"/>
<keyword evidence="3" id="KW-0509">mRNA transport</keyword>
<dbReference type="GO" id="GO:0051028">
    <property type="term" value="P:mRNA transport"/>
    <property type="evidence" value="ECO:0007669"/>
    <property type="project" value="UniProtKB-KW"/>
</dbReference>
<gene>
    <name evidence="11" type="primary">LOC115883994</name>
</gene>
<evidence type="ECO:0000256" key="5">
    <source>
        <dbReference type="ARBA" id="ARBA00023010"/>
    </source>
</evidence>
<evidence type="ECO:0000256" key="4">
    <source>
        <dbReference type="ARBA" id="ARBA00022927"/>
    </source>
</evidence>
<dbReference type="GO" id="GO:0005643">
    <property type="term" value="C:nuclear pore"/>
    <property type="evidence" value="ECO:0007669"/>
    <property type="project" value="UniProtKB-SubCell"/>
</dbReference>
<evidence type="ECO:0000256" key="9">
    <source>
        <dbReference type="SAM" id="MobiDB-lite"/>
    </source>
</evidence>
<dbReference type="RefSeq" id="XP_030758277.1">
    <property type="nucleotide sequence ID" value="XM_030902417.1"/>
</dbReference>
<evidence type="ECO:0000256" key="1">
    <source>
        <dbReference type="ARBA" id="ARBA00004567"/>
    </source>
</evidence>
<dbReference type="KEGG" id="soy:115883994"/>
<feature type="region of interest" description="Disordered" evidence="9">
    <location>
        <begin position="495"/>
        <end position="514"/>
    </location>
</feature>
<keyword evidence="6" id="KW-0906">Nuclear pore complex</keyword>
<dbReference type="GO" id="GO:0017056">
    <property type="term" value="F:structural constituent of nuclear pore"/>
    <property type="evidence" value="ECO:0007669"/>
    <property type="project" value="InterPro"/>
</dbReference>